<dbReference type="InterPro" id="IPR029903">
    <property type="entry name" value="RmlD-like-bd"/>
</dbReference>
<evidence type="ECO:0000256" key="2">
    <source>
        <dbReference type="ARBA" id="ARBA00010944"/>
    </source>
</evidence>
<evidence type="ECO:0000256" key="3">
    <source>
        <dbReference type="ARBA" id="ARBA00012929"/>
    </source>
</evidence>
<keyword evidence="9" id="KW-1185">Reference proteome</keyword>
<dbReference type="SUPFAM" id="SSF51735">
    <property type="entry name" value="NAD(P)-binding Rossmann-fold domains"/>
    <property type="match status" value="1"/>
</dbReference>
<dbReference type="InterPro" id="IPR005913">
    <property type="entry name" value="dTDP_dehydrorham_reduct"/>
</dbReference>
<comment type="function">
    <text evidence="6">Catalyzes the reduction of dTDP-6-deoxy-L-lyxo-4-hexulose to yield dTDP-L-rhamnose.</text>
</comment>
<dbReference type="Gene3D" id="3.90.25.10">
    <property type="entry name" value="UDP-galactose 4-epimerase, domain 1"/>
    <property type="match status" value="1"/>
</dbReference>
<dbReference type="PANTHER" id="PTHR10491:SF4">
    <property type="entry name" value="METHIONINE ADENOSYLTRANSFERASE 2 SUBUNIT BETA"/>
    <property type="match status" value="1"/>
</dbReference>
<protein>
    <recommendedName>
        <fullName evidence="4 6">dTDP-4-dehydrorhamnose reductase</fullName>
        <ecNumber evidence="3 6">1.1.1.133</ecNumber>
    </recommendedName>
</protein>
<dbReference type="RefSeq" id="WP_189481826.1">
    <property type="nucleotide sequence ID" value="NZ_BMYR01000005.1"/>
</dbReference>
<evidence type="ECO:0000313" key="9">
    <source>
        <dbReference type="Proteomes" id="UP000634667"/>
    </source>
</evidence>
<dbReference type="Proteomes" id="UP000634667">
    <property type="component" value="Unassembled WGS sequence"/>
</dbReference>
<comment type="pathway">
    <text evidence="1 6">Carbohydrate biosynthesis; dTDP-L-rhamnose biosynthesis.</text>
</comment>
<keyword evidence="6" id="KW-0560">Oxidoreductase</keyword>
<evidence type="ECO:0000256" key="6">
    <source>
        <dbReference type="RuleBase" id="RU364082"/>
    </source>
</evidence>
<dbReference type="EC" id="1.1.1.133" evidence="3 6"/>
<dbReference type="EMBL" id="BMYR01000005">
    <property type="protein sequence ID" value="GGW58826.1"/>
    <property type="molecule type" value="Genomic_DNA"/>
</dbReference>
<evidence type="ECO:0000256" key="1">
    <source>
        <dbReference type="ARBA" id="ARBA00004781"/>
    </source>
</evidence>
<feature type="domain" description="RmlD-like substrate binding" evidence="7">
    <location>
        <begin position="13"/>
        <end position="115"/>
    </location>
</feature>
<keyword evidence="6" id="KW-0521">NADP</keyword>
<accession>A0ABQ2WIY3</accession>
<dbReference type="PANTHER" id="PTHR10491">
    <property type="entry name" value="DTDP-4-DEHYDRORHAMNOSE REDUCTASE"/>
    <property type="match status" value="1"/>
</dbReference>
<evidence type="ECO:0000313" key="8">
    <source>
        <dbReference type="EMBL" id="GGW58826.1"/>
    </source>
</evidence>
<proteinExistence type="inferred from homology"/>
<evidence type="ECO:0000256" key="4">
    <source>
        <dbReference type="ARBA" id="ARBA00017099"/>
    </source>
</evidence>
<reference evidence="9" key="1">
    <citation type="journal article" date="2019" name="Int. J. Syst. Evol. Microbiol.">
        <title>The Global Catalogue of Microorganisms (GCM) 10K type strain sequencing project: providing services to taxonomists for standard genome sequencing and annotation.</title>
        <authorList>
            <consortium name="The Broad Institute Genomics Platform"/>
            <consortium name="The Broad Institute Genome Sequencing Center for Infectious Disease"/>
            <person name="Wu L."/>
            <person name="Ma J."/>
        </authorList>
    </citation>
    <scope>NUCLEOTIDE SEQUENCE [LARGE SCALE GENOMIC DNA]</scope>
    <source>
        <strain evidence="9">KCTC 23723</strain>
    </source>
</reference>
<dbReference type="Pfam" id="PF04321">
    <property type="entry name" value="RmlD_sub_bind"/>
    <property type="match status" value="1"/>
</dbReference>
<evidence type="ECO:0000256" key="5">
    <source>
        <dbReference type="ARBA" id="ARBA00048200"/>
    </source>
</evidence>
<evidence type="ECO:0000259" key="7">
    <source>
        <dbReference type="Pfam" id="PF04321"/>
    </source>
</evidence>
<comment type="similarity">
    <text evidence="2 6">Belongs to the dTDP-4-dehydrorhamnose reductase family.</text>
</comment>
<gene>
    <name evidence="8" type="ORF">GCM10008111_13540</name>
</gene>
<comment type="caution">
    <text evidence="8">The sequence shown here is derived from an EMBL/GenBank/DDBJ whole genome shotgun (WGS) entry which is preliminary data.</text>
</comment>
<sequence length="121" mass="13653">MAEFKGIVLASGPKYAGDIADAIISICARIKTTEETRWGIYHFSGTPFVSWHQFAVAIFNHADRLKLLVKIPDIKAITTADYPTPAKRPKYSMLNCDKITKLFAIKPSDWAKTFENLTLYK</sequence>
<name>A0ABQ2WIY3_9ALTE</name>
<comment type="cofactor">
    <cofactor evidence="6">
        <name>Mg(2+)</name>
        <dbReference type="ChEBI" id="CHEBI:18420"/>
    </cofactor>
    <text evidence="6">Binds 1 Mg(2+) ion per monomer.</text>
</comment>
<comment type="catalytic activity">
    <reaction evidence="5 6">
        <text>dTDP-beta-L-rhamnose + NADP(+) = dTDP-4-dehydro-beta-L-rhamnose + NADPH + H(+)</text>
        <dbReference type="Rhea" id="RHEA:21796"/>
        <dbReference type="ChEBI" id="CHEBI:15378"/>
        <dbReference type="ChEBI" id="CHEBI:57510"/>
        <dbReference type="ChEBI" id="CHEBI:57783"/>
        <dbReference type="ChEBI" id="CHEBI:58349"/>
        <dbReference type="ChEBI" id="CHEBI:62830"/>
        <dbReference type="EC" id="1.1.1.133"/>
    </reaction>
</comment>
<organism evidence="8 9">
    <name type="scientific">Alishewanella tabrizica</name>
    <dbReference type="NCBI Taxonomy" id="671278"/>
    <lineage>
        <taxon>Bacteria</taxon>
        <taxon>Pseudomonadati</taxon>
        <taxon>Pseudomonadota</taxon>
        <taxon>Gammaproteobacteria</taxon>
        <taxon>Alteromonadales</taxon>
        <taxon>Alteromonadaceae</taxon>
        <taxon>Alishewanella</taxon>
    </lineage>
</organism>
<dbReference type="InterPro" id="IPR036291">
    <property type="entry name" value="NAD(P)-bd_dom_sf"/>
</dbReference>